<reference evidence="1 2" key="1">
    <citation type="submission" date="2021-01" db="EMBL/GenBank/DDBJ databases">
        <title>High-quality draft genome sequence data of six Lactiplantibacillus plantarum subsp. argentoratensis strains isolated from various Greek sourdoughs.</title>
        <authorList>
            <person name="Syrokou M.K."/>
            <person name="Paramithiotis S."/>
            <person name="Skandamis P.N."/>
            <person name="Drosinos E.H."/>
            <person name="Bosnea L."/>
            <person name="Mataragas M."/>
        </authorList>
    </citation>
    <scope>NUCLEOTIDE SEQUENCE [LARGE SCALE GENOMIC DNA]</scope>
    <source>
        <strain evidence="1 2">LQC 2520</strain>
    </source>
</reference>
<name>A0ABS5UGJ8_9LACO</name>
<dbReference type="RefSeq" id="WP_214417737.1">
    <property type="nucleotide sequence ID" value="NZ_JAEQMM010000003.1"/>
</dbReference>
<comment type="caution">
    <text evidence="1">The sequence shown here is derived from an EMBL/GenBank/DDBJ whole genome shotgun (WGS) entry which is preliminary data.</text>
</comment>
<dbReference type="Proteomes" id="UP000694640">
    <property type="component" value="Unassembled WGS sequence"/>
</dbReference>
<evidence type="ECO:0000313" key="2">
    <source>
        <dbReference type="Proteomes" id="UP000694640"/>
    </source>
</evidence>
<keyword evidence="2" id="KW-1185">Reference proteome</keyword>
<sequence>MIVPDFVNHPEWYVWSKDTDKLSLIDNAPEEAKKSYQDYLDFLKYEEDNNLDF</sequence>
<gene>
    <name evidence="1" type="ORF">JKL17_06120</name>
</gene>
<proteinExistence type="predicted"/>
<organism evidence="1 2">
    <name type="scientific">Lactiplantibacillus argentoratensis</name>
    <dbReference type="NCBI Taxonomy" id="271881"/>
    <lineage>
        <taxon>Bacteria</taxon>
        <taxon>Bacillati</taxon>
        <taxon>Bacillota</taxon>
        <taxon>Bacilli</taxon>
        <taxon>Lactobacillales</taxon>
        <taxon>Lactobacillaceae</taxon>
        <taxon>Lactiplantibacillus</taxon>
    </lineage>
</organism>
<evidence type="ECO:0000313" key="1">
    <source>
        <dbReference type="EMBL" id="MBT1137700.1"/>
    </source>
</evidence>
<dbReference type="EMBL" id="JAEQMM010000003">
    <property type="protein sequence ID" value="MBT1137700.1"/>
    <property type="molecule type" value="Genomic_DNA"/>
</dbReference>
<accession>A0ABS5UGJ8</accession>
<protein>
    <submittedName>
        <fullName evidence="1">Uncharacterized protein</fullName>
    </submittedName>
</protein>